<reference evidence="5 6" key="1">
    <citation type="submission" date="2020-06" db="EMBL/GenBank/DDBJ databases">
        <authorList>
            <person name="Li R."/>
            <person name="Bekaert M."/>
        </authorList>
    </citation>
    <scope>NUCLEOTIDE SEQUENCE [LARGE SCALE GENOMIC DNA]</scope>
    <source>
        <strain evidence="6">wild</strain>
    </source>
</reference>
<keyword evidence="1" id="KW-0677">Repeat</keyword>
<keyword evidence="2" id="KW-1015">Disulfide bond</keyword>
<evidence type="ECO:0000313" key="6">
    <source>
        <dbReference type="Proteomes" id="UP000507470"/>
    </source>
</evidence>
<gene>
    <name evidence="5" type="ORF">MCOR_3260</name>
</gene>
<dbReference type="Proteomes" id="UP000507470">
    <property type="component" value="Unassembled WGS sequence"/>
</dbReference>
<feature type="domain" description="Ig-like" evidence="4">
    <location>
        <begin position="19"/>
        <end position="99"/>
    </location>
</feature>
<dbReference type="SUPFAM" id="SSF48726">
    <property type="entry name" value="Immunoglobulin"/>
    <property type="match status" value="2"/>
</dbReference>
<keyword evidence="6" id="KW-1185">Reference proteome</keyword>
<dbReference type="InterPro" id="IPR007110">
    <property type="entry name" value="Ig-like_dom"/>
</dbReference>
<evidence type="ECO:0000313" key="5">
    <source>
        <dbReference type="EMBL" id="CAC5360966.1"/>
    </source>
</evidence>
<proteinExistence type="predicted"/>
<dbReference type="SMART" id="SM00409">
    <property type="entry name" value="IG"/>
    <property type="match status" value="2"/>
</dbReference>
<dbReference type="InterPro" id="IPR051170">
    <property type="entry name" value="Neural/epithelial_adhesion"/>
</dbReference>
<evidence type="ECO:0000259" key="4">
    <source>
        <dbReference type="PROSITE" id="PS50835"/>
    </source>
</evidence>
<dbReference type="PROSITE" id="PS50835">
    <property type="entry name" value="IG_LIKE"/>
    <property type="match status" value="1"/>
</dbReference>
<dbReference type="OrthoDB" id="6137069at2759"/>
<organism evidence="5 6">
    <name type="scientific">Mytilus coruscus</name>
    <name type="common">Sea mussel</name>
    <dbReference type="NCBI Taxonomy" id="42192"/>
    <lineage>
        <taxon>Eukaryota</taxon>
        <taxon>Metazoa</taxon>
        <taxon>Spiralia</taxon>
        <taxon>Lophotrochozoa</taxon>
        <taxon>Mollusca</taxon>
        <taxon>Bivalvia</taxon>
        <taxon>Autobranchia</taxon>
        <taxon>Pteriomorphia</taxon>
        <taxon>Mytilida</taxon>
        <taxon>Mytiloidea</taxon>
        <taxon>Mytilidae</taxon>
        <taxon>Mytilinae</taxon>
        <taxon>Mytilus</taxon>
    </lineage>
</organism>
<dbReference type="EMBL" id="CACVKT020000574">
    <property type="protein sequence ID" value="CAC5360966.1"/>
    <property type="molecule type" value="Genomic_DNA"/>
</dbReference>
<dbReference type="Gene3D" id="2.60.40.10">
    <property type="entry name" value="Immunoglobulins"/>
    <property type="match status" value="2"/>
</dbReference>
<dbReference type="InterPro" id="IPR003599">
    <property type="entry name" value="Ig_sub"/>
</dbReference>
<evidence type="ECO:0000256" key="2">
    <source>
        <dbReference type="ARBA" id="ARBA00023157"/>
    </source>
</evidence>
<keyword evidence="3" id="KW-0393">Immunoglobulin domain</keyword>
<dbReference type="PANTHER" id="PTHR12231">
    <property type="entry name" value="CTX-RELATED TYPE I TRANSMEMBRANE PROTEIN"/>
    <property type="match status" value="1"/>
</dbReference>
<dbReference type="PANTHER" id="PTHR12231:SF253">
    <property type="entry name" value="DPR-INTERACTING PROTEIN ETA, ISOFORM B-RELATED"/>
    <property type="match status" value="1"/>
</dbReference>
<name>A0A6J8A4L6_MYTCO</name>
<evidence type="ECO:0000256" key="3">
    <source>
        <dbReference type="ARBA" id="ARBA00023319"/>
    </source>
</evidence>
<protein>
    <recommendedName>
        <fullName evidence="4">Ig-like domain-containing protein</fullName>
    </recommendedName>
</protein>
<evidence type="ECO:0000256" key="1">
    <source>
        <dbReference type="ARBA" id="ARBA00022737"/>
    </source>
</evidence>
<dbReference type="InterPro" id="IPR013783">
    <property type="entry name" value="Ig-like_fold"/>
</dbReference>
<accession>A0A6J8A4L6</accession>
<sequence>MDRKPVYSGSGLLRFDYGPKAVLLKPATKQYTVIHGGNIPPINCTAKCRPECEYKWFGPHVPSDTKNVLNLENIQKNQRGDFNCMATNEVGSMNSSIVNLIVQCSPRLNLQVEQPNTKIGLPKGADLSLIVHFFAYPMPTSTIWIFNDTNGHKSKIASNFNMYEWFKHVTVLSKKNLTQYDFGDYILKVNNTYGSTSQTYHIVPQGKTNQWLINTKKGFVINRLPCTKKYLGCFCVTCNKKRHNSNAYEIHADE</sequence>
<dbReference type="AlphaFoldDB" id="A0A6J8A4L6"/>
<dbReference type="InterPro" id="IPR036179">
    <property type="entry name" value="Ig-like_dom_sf"/>
</dbReference>